<keyword evidence="2" id="KW-1185">Reference proteome</keyword>
<dbReference type="Proteomes" id="UP000313359">
    <property type="component" value="Unassembled WGS sequence"/>
</dbReference>
<dbReference type="AlphaFoldDB" id="A0A5C2SU29"/>
<name>A0A5C2SU29_9APHY</name>
<evidence type="ECO:0000313" key="1">
    <source>
        <dbReference type="EMBL" id="RPD66801.1"/>
    </source>
</evidence>
<organism evidence="1 2">
    <name type="scientific">Lentinus tigrinus ALCF2SS1-6</name>
    <dbReference type="NCBI Taxonomy" id="1328759"/>
    <lineage>
        <taxon>Eukaryota</taxon>
        <taxon>Fungi</taxon>
        <taxon>Dikarya</taxon>
        <taxon>Basidiomycota</taxon>
        <taxon>Agaricomycotina</taxon>
        <taxon>Agaricomycetes</taxon>
        <taxon>Polyporales</taxon>
        <taxon>Polyporaceae</taxon>
        <taxon>Lentinus</taxon>
    </lineage>
</organism>
<accession>A0A5C2SU29</accession>
<protein>
    <submittedName>
        <fullName evidence="1">Uncharacterized protein</fullName>
    </submittedName>
</protein>
<sequence>MPGTFACPREAAMRRPWSPPACSGGVHIGQWRYTPSPFPAIVSARVLARLTSVPSHCSRRRARAMKQETRRVAHREGKLELARACLYTVFARRRARRARHSDQRACGVCESFRQSTHQNRAASGYRGQRAERDDQWKPRVWGHWEGYAHRTRQRAQGAGAARRAA</sequence>
<dbReference type="EMBL" id="ML122250">
    <property type="protein sequence ID" value="RPD66801.1"/>
    <property type="molecule type" value="Genomic_DNA"/>
</dbReference>
<evidence type="ECO:0000313" key="2">
    <source>
        <dbReference type="Proteomes" id="UP000313359"/>
    </source>
</evidence>
<reference evidence="1" key="1">
    <citation type="journal article" date="2018" name="Genome Biol. Evol.">
        <title>Genomics and development of Lentinus tigrinus, a white-rot wood-decaying mushroom with dimorphic fruiting bodies.</title>
        <authorList>
            <person name="Wu B."/>
            <person name="Xu Z."/>
            <person name="Knudson A."/>
            <person name="Carlson A."/>
            <person name="Chen N."/>
            <person name="Kovaka S."/>
            <person name="LaButti K."/>
            <person name="Lipzen A."/>
            <person name="Pennachio C."/>
            <person name="Riley R."/>
            <person name="Schakwitz W."/>
            <person name="Umezawa K."/>
            <person name="Ohm R.A."/>
            <person name="Grigoriev I.V."/>
            <person name="Nagy L.G."/>
            <person name="Gibbons J."/>
            <person name="Hibbett D."/>
        </authorList>
    </citation>
    <scope>NUCLEOTIDE SEQUENCE [LARGE SCALE GENOMIC DNA]</scope>
    <source>
        <strain evidence="1">ALCF2SS1-6</strain>
    </source>
</reference>
<gene>
    <name evidence="1" type="ORF">L227DRAFT_4499</name>
</gene>
<proteinExistence type="predicted"/>